<proteinExistence type="predicted"/>
<evidence type="ECO:0000313" key="3">
    <source>
        <dbReference type="EMBL" id="OSX58932.1"/>
    </source>
</evidence>
<dbReference type="AlphaFoldDB" id="A0A1X6MRV0"/>
<dbReference type="OrthoDB" id="2670057at2759"/>
<accession>A0A1X6MRV0</accession>
<feature type="compositionally biased region" description="Low complexity" evidence="1">
    <location>
        <begin position="319"/>
        <end position="349"/>
    </location>
</feature>
<feature type="region of interest" description="Disordered" evidence="1">
    <location>
        <begin position="468"/>
        <end position="489"/>
    </location>
</feature>
<dbReference type="Proteomes" id="UP000194127">
    <property type="component" value="Unassembled WGS sequence"/>
</dbReference>
<feature type="compositionally biased region" description="Polar residues" evidence="1">
    <location>
        <begin position="474"/>
        <end position="488"/>
    </location>
</feature>
<feature type="transmembrane region" description="Helical" evidence="2">
    <location>
        <begin position="97"/>
        <end position="119"/>
    </location>
</feature>
<name>A0A1X6MRV0_9APHY</name>
<feature type="region of interest" description="Disordered" evidence="1">
    <location>
        <begin position="531"/>
        <end position="590"/>
    </location>
</feature>
<feature type="compositionally biased region" description="Basic and acidic residues" evidence="1">
    <location>
        <begin position="133"/>
        <end position="148"/>
    </location>
</feature>
<keyword evidence="2" id="KW-1133">Transmembrane helix</keyword>
<organism evidence="3 4">
    <name type="scientific">Postia placenta MAD-698-R-SB12</name>
    <dbReference type="NCBI Taxonomy" id="670580"/>
    <lineage>
        <taxon>Eukaryota</taxon>
        <taxon>Fungi</taxon>
        <taxon>Dikarya</taxon>
        <taxon>Basidiomycota</taxon>
        <taxon>Agaricomycotina</taxon>
        <taxon>Agaricomycetes</taxon>
        <taxon>Polyporales</taxon>
        <taxon>Adustoporiaceae</taxon>
        <taxon>Rhodonia</taxon>
    </lineage>
</organism>
<sequence>MRISPKHFKKRSSDALDAREPSVAGLSGSVTASALAATGSSLILNASGSVESVSISDYSFASATVTTSPTLIPMSSIVPSASASAASDISSNSAIPVGTVVGACVGAFAGAGLIIFLVYTYSKRHLSGAGARDGGRGENWKKLHDNHDGAPNSPSHDSSREMEEKNRALFKKSTPSVRTTRTKLSDEDHGFGIPPFEFSKYHPNLAQELALEKPAPAFVAHRGDSGVSWDGSTVHDDSFLSMRSVRVDSGTMSPTLGLAKPTPVATSSAIHKWESAEVLTLGEEDVAGPKEVQNPFADVAEQRRSVANPFFNAQELHRSPTNRNRSRSNSRSGSRTSRISRTRSASDTRNASYRQSERLSNPFADVQEVPVYRVSPPAQHEHTDSVASNSSGNMFGEHAMKSLIAALDLTQEEVEGRLRAVSMHESTMSRFSTITGDEAIATMRAFPMPPATEQRYSENVLNMMQPSRRPKASMQMSVSQAPAGTSMPSPYLAAAPSQSLHHDDAFVHEKHGPPGVSSVTWMPRLDVRCGRTGTTPSTGAANAHKGAAPSSMSPGRPRLSRPTMHQPSPHVRTTATRSPAASASSSGSVGRNAWRTVRVCACASSSAEMEDAVEYVLVRYAPWRREARGPGTEGSEMGWEEGPGWGRVEVPDTGRSKELRREPVGKGTGTRETGGRGVRWSDADPASRVTRIRSGRTTLAGTVSVACWMWGSRDLHRLLGGRGDVRDAHAQLVSPRFTVLPVEVDAQPGSAYEHDDEGDNEPSELDVVVAYRVGRGA</sequence>
<keyword evidence="4" id="KW-1185">Reference proteome</keyword>
<keyword evidence="2" id="KW-0472">Membrane</keyword>
<dbReference type="STRING" id="670580.A0A1X6MRV0"/>
<evidence type="ECO:0000313" key="4">
    <source>
        <dbReference type="Proteomes" id="UP000194127"/>
    </source>
</evidence>
<feature type="compositionally biased region" description="Basic and acidic residues" evidence="1">
    <location>
        <begin position="649"/>
        <end position="664"/>
    </location>
</feature>
<reference evidence="3 4" key="1">
    <citation type="submission" date="2017-04" db="EMBL/GenBank/DDBJ databases">
        <title>Genome Sequence of the Model Brown-Rot Fungus Postia placenta SB12.</title>
        <authorList>
            <consortium name="DOE Joint Genome Institute"/>
            <person name="Gaskell J."/>
            <person name="Kersten P."/>
            <person name="Larrondo L.F."/>
            <person name="Canessa P."/>
            <person name="Martinez D."/>
            <person name="Hibbett D."/>
            <person name="Schmoll M."/>
            <person name="Kubicek C.P."/>
            <person name="Martinez A.T."/>
            <person name="Yadav J."/>
            <person name="Master E."/>
            <person name="Magnuson J.K."/>
            <person name="James T."/>
            <person name="Yaver D."/>
            <person name="Berka R."/>
            <person name="Labutti K."/>
            <person name="Lipzen A."/>
            <person name="Aerts A."/>
            <person name="Barry K."/>
            <person name="Henrissat B."/>
            <person name="Blanchette R."/>
            <person name="Grigoriev I."/>
            <person name="Cullen D."/>
        </authorList>
    </citation>
    <scope>NUCLEOTIDE SEQUENCE [LARGE SCALE GENOMIC DNA]</scope>
    <source>
        <strain evidence="3 4">MAD-698-R-SB12</strain>
    </source>
</reference>
<protein>
    <submittedName>
        <fullName evidence="3">Uncharacterized protein</fullName>
    </submittedName>
</protein>
<feature type="region of interest" description="Disordered" evidence="1">
    <location>
        <begin position="128"/>
        <end position="188"/>
    </location>
</feature>
<dbReference type="EMBL" id="KZ110603">
    <property type="protein sequence ID" value="OSX58932.1"/>
    <property type="molecule type" value="Genomic_DNA"/>
</dbReference>
<feature type="region of interest" description="Disordered" evidence="1">
    <location>
        <begin position="310"/>
        <end position="364"/>
    </location>
</feature>
<gene>
    <name evidence="3" type="ORF">POSPLADRAFT_1067381</name>
</gene>
<dbReference type="RefSeq" id="XP_024335726.1">
    <property type="nucleotide sequence ID" value="XM_024482180.1"/>
</dbReference>
<dbReference type="GeneID" id="36327130"/>
<keyword evidence="2" id="KW-0812">Transmembrane</keyword>
<feature type="region of interest" description="Disordered" evidence="1">
    <location>
        <begin position="628"/>
        <end position="684"/>
    </location>
</feature>
<evidence type="ECO:0000256" key="2">
    <source>
        <dbReference type="SAM" id="Phobius"/>
    </source>
</evidence>
<feature type="compositionally biased region" description="Basic and acidic residues" evidence="1">
    <location>
        <begin position="157"/>
        <end position="167"/>
    </location>
</feature>
<feature type="compositionally biased region" description="Low complexity" evidence="1">
    <location>
        <begin position="571"/>
        <end position="590"/>
    </location>
</feature>
<evidence type="ECO:0000256" key="1">
    <source>
        <dbReference type="SAM" id="MobiDB-lite"/>
    </source>
</evidence>